<dbReference type="EC" id="3.2.2.31" evidence="4 14"/>
<gene>
    <name evidence="16" type="primary">mutY</name>
    <name evidence="16" type="ORF">FSB73_12930</name>
</gene>
<dbReference type="InterPro" id="IPR029119">
    <property type="entry name" value="MutY_C"/>
</dbReference>
<evidence type="ECO:0000313" key="16">
    <source>
        <dbReference type="EMBL" id="QEC74284.1"/>
    </source>
</evidence>
<dbReference type="InterPro" id="IPR044298">
    <property type="entry name" value="MIG/MutY"/>
</dbReference>
<dbReference type="GO" id="GO:0051539">
    <property type="term" value="F:4 iron, 4 sulfur cluster binding"/>
    <property type="evidence" value="ECO:0007669"/>
    <property type="project" value="UniProtKB-UniRule"/>
</dbReference>
<dbReference type="Proteomes" id="UP000321291">
    <property type="component" value="Chromosome"/>
</dbReference>
<evidence type="ECO:0000256" key="3">
    <source>
        <dbReference type="ARBA" id="ARBA00008343"/>
    </source>
</evidence>
<organism evidence="16 17">
    <name type="scientific">Arachidicoccus ginsenosidivorans</name>
    <dbReference type="NCBI Taxonomy" id="496057"/>
    <lineage>
        <taxon>Bacteria</taxon>
        <taxon>Pseudomonadati</taxon>
        <taxon>Bacteroidota</taxon>
        <taxon>Chitinophagia</taxon>
        <taxon>Chitinophagales</taxon>
        <taxon>Chitinophagaceae</taxon>
        <taxon>Arachidicoccus</taxon>
    </lineage>
</organism>
<keyword evidence="8 14" id="KW-0227">DNA damage</keyword>
<evidence type="ECO:0000256" key="7">
    <source>
        <dbReference type="ARBA" id="ARBA00022723"/>
    </source>
</evidence>
<evidence type="ECO:0000256" key="6">
    <source>
        <dbReference type="ARBA" id="ARBA00022485"/>
    </source>
</evidence>
<dbReference type="GO" id="GO:0034039">
    <property type="term" value="F:8-oxo-7,8-dihydroguanine DNA N-glycosylase activity"/>
    <property type="evidence" value="ECO:0007669"/>
    <property type="project" value="TreeGrafter"/>
</dbReference>
<evidence type="ECO:0000256" key="12">
    <source>
        <dbReference type="ARBA" id="ARBA00023204"/>
    </source>
</evidence>
<evidence type="ECO:0000256" key="5">
    <source>
        <dbReference type="ARBA" id="ARBA00022023"/>
    </source>
</evidence>
<comment type="cofactor">
    <cofactor evidence="14">
        <name>[4Fe-4S] cluster</name>
        <dbReference type="ChEBI" id="CHEBI:49883"/>
    </cofactor>
    <text evidence="14">Binds 1 [4Fe-4S] cluster.</text>
</comment>
<keyword evidence="17" id="KW-1185">Reference proteome</keyword>
<evidence type="ECO:0000256" key="4">
    <source>
        <dbReference type="ARBA" id="ARBA00012045"/>
    </source>
</evidence>
<keyword evidence="12" id="KW-0234">DNA repair</keyword>
<evidence type="ECO:0000259" key="15">
    <source>
        <dbReference type="SMART" id="SM00478"/>
    </source>
</evidence>
<dbReference type="Pfam" id="PF00633">
    <property type="entry name" value="HHH"/>
    <property type="match status" value="1"/>
</dbReference>
<dbReference type="InterPro" id="IPR005760">
    <property type="entry name" value="A/G_AdeGlyc_MutY"/>
</dbReference>
<evidence type="ECO:0000256" key="13">
    <source>
        <dbReference type="ARBA" id="ARBA00023295"/>
    </source>
</evidence>
<dbReference type="GO" id="GO:0000701">
    <property type="term" value="F:purine-specific mismatch base pair DNA N-glycosylase activity"/>
    <property type="evidence" value="ECO:0007669"/>
    <property type="project" value="UniProtKB-EC"/>
</dbReference>
<dbReference type="SMART" id="SM00478">
    <property type="entry name" value="ENDO3c"/>
    <property type="match status" value="1"/>
</dbReference>
<comment type="function">
    <text evidence="2">Adenine glycosylase active on G-A mispairs. MutY also corrects error-prone DNA synthesis past GO lesions which are due to the oxidatively damaged form of guanine: 7,8-dihydro-8-oxoguanine (8-oxo-dGTP).</text>
</comment>
<dbReference type="InterPro" id="IPR023170">
    <property type="entry name" value="HhH_base_excis_C"/>
</dbReference>
<dbReference type="GO" id="GO:0006298">
    <property type="term" value="P:mismatch repair"/>
    <property type="evidence" value="ECO:0007669"/>
    <property type="project" value="TreeGrafter"/>
</dbReference>
<dbReference type="EMBL" id="CP042434">
    <property type="protein sequence ID" value="QEC74284.1"/>
    <property type="molecule type" value="Genomic_DNA"/>
</dbReference>
<comment type="similarity">
    <text evidence="3 14">Belongs to the Nth/MutY family.</text>
</comment>
<dbReference type="OrthoDB" id="9802365at2"/>
<evidence type="ECO:0000256" key="10">
    <source>
        <dbReference type="ARBA" id="ARBA00023004"/>
    </source>
</evidence>
<dbReference type="GO" id="GO:0006284">
    <property type="term" value="P:base-excision repair"/>
    <property type="evidence" value="ECO:0007669"/>
    <property type="project" value="UniProtKB-UniRule"/>
</dbReference>
<dbReference type="SUPFAM" id="SSF55811">
    <property type="entry name" value="Nudix"/>
    <property type="match status" value="1"/>
</dbReference>
<dbReference type="NCBIfam" id="TIGR01084">
    <property type="entry name" value="mutY"/>
    <property type="match status" value="1"/>
</dbReference>
<keyword evidence="13 14" id="KW-0326">Glycosidase</keyword>
<evidence type="ECO:0000256" key="2">
    <source>
        <dbReference type="ARBA" id="ARBA00002933"/>
    </source>
</evidence>
<keyword evidence="9" id="KW-0378">Hydrolase</keyword>
<dbReference type="KEGG" id="agi:FSB73_12930"/>
<comment type="catalytic activity">
    <reaction evidence="1 14">
        <text>Hydrolyzes free adenine bases from 7,8-dihydro-8-oxoguanine:adenine mismatched double-stranded DNA, leaving an apurinic site.</text>
        <dbReference type="EC" id="3.2.2.31"/>
    </reaction>
</comment>
<proteinExistence type="inferred from homology"/>
<dbReference type="AlphaFoldDB" id="A0A5B8VRL4"/>
<sequence length="370" mass="42427">MPTSNAKVIALFTSRLLQWHRELNRRQMPWKGEKDPYKIWLSEIILQQTRVEQGLAYYEKFILHYPRIQDLAAADPDQVFKDWEGLGYYSRCKNLLHTAKVISQDYQGIFPSQYEQILALKGIGPYTAAAISAFAFNQPYAVLDGNVFRVLARFFGIDTPIDSANGKLQFQGLAEKTLSKTEPAAYNQAIMDFGATVCKPAQPLCGSCVMQDSCVAKRTARVMTLPKKEKTLQKKTRHITWLILELPAQNKNSANTLFYVQKRPAGDIWENLHEFYPVESPASPDWTIDSIQELIENQLDIKLSSKDIQRLPCSAQQLTHQKIHGYFYRVKLTKKPPLLASHNWHSLQQMDQLAFPKLLKILQTNLLEKQ</sequence>
<dbReference type="GO" id="GO:0032357">
    <property type="term" value="F:oxidized purine DNA binding"/>
    <property type="evidence" value="ECO:0007669"/>
    <property type="project" value="TreeGrafter"/>
</dbReference>
<dbReference type="GO" id="GO:0046872">
    <property type="term" value="F:metal ion binding"/>
    <property type="evidence" value="ECO:0007669"/>
    <property type="project" value="UniProtKB-UniRule"/>
</dbReference>
<dbReference type="Gene3D" id="3.90.79.10">
    <property type="entry name" value="Nucleoside Triphosphate Pyrophosphohydrolase"/>
    <property type="match status" value="1"/>
</dbReference>
<keyword evidence="11" id="KW-0411">Iron-sulfur</keyword>
<reference evidence="16 17" key="1">
    <citation type="journal article" date="2017" name="Int. J. Syst. Evol. Microbiol.">
        <title>Arachidicoccus ginsenosidivorans sp. nov., with ginsenoside-converting activity isolated from ginseng cultivating soil.</title>
        <authorList>
            <person name="Siddiqi M.Z."/>
            <person name="Aslam Z."/>
            <person name="Im W.T."/>
        </authorList>
    </citation>
    <scope>NUCLEOTIDE SEQUENCE [LARGE SCALE GENOMIC DNA]</scope>
    <source>
        <strain evidence="16 17">Gsoil 809</strain>
    </source>
</reference>
<evidence type="ECO:0000256" key="11">
    <source>
        <dbReference type="ARBA" id="ARBA00023014"/>
    </source>
</evidence>
<dbReference type="CDD" id="cd03431">
    <property type="entry name" value="NUDIX_DNA_Glycosylase_C-MutY"/>
    <property type="match status" value="1"/>
</dbReference>
<dbReference type="PANTHER" id="PTHR42944:SF1">
    <property type="entry name" value="ADENINE DNA GLYCOSYLASE"/>
    <property type="match status" value="1"/>
</dbReference>
<dbReference type="InterPro" id="IPR011257">
    <property type="entry name" value="DNA_glycosylase"/>
</dbReference>
<dbReference type="Gene3D" id="1.10.340.30">
    <property type="entry name" value="Hypothetical protein, domain 2"/>
    <property type="match status" value="1"/>
</dbReference>
<evidence type="ECO:0000256" key="14">
    <source>
        <dbReference type="RuleBase" id="RU365096"/>
    </source>
</evidence>
<dbReference type="InterPro" id="IPR000445">
    <property type="entry name" value="HhH_motif"/>
</dbReference>
<protein>
    <recommendedName>
        <fullName evidence="5 14">Adenine DNA glycosylase</fullName>
        <ecNumber evidence="4 14">3.2.2.31</ecNumber>
    </recommendedName>
</protein>
<evidence type="ECO:0000313" key="17">
    <source>
        <dbReference type="Proteomes" id="UP000321291"/>
    </source>
</evidence>
<name>A0A5B8VRL4_9BACT</name>
<dbReference type="Gene3D" id="1.10.1670.10">
    <property type="entry name" value="Helix-hairpin-Helix base-excision DNA repair enzymes (C-terminal)"/>
    <property type="match status" value="1"/>
</dbReference>
<evidence type="ECO:0000256" key="1">
    <source>
        <dbReference type="ARBA" id="ARBA00000843"/>
    </source>
</evidence>
<dbReference type="SUPFAM" id="SSF48150">
    <property type="entry name" value="DNA-glycosylase"/>
    <property type="match status" value="1"/>
</dbReference>
<evidence type="ECO:0000256" key="8">
    <source>
        <dbReference type="ARBA" id="ARBA00022763"/>
    </source>
</evidence>
<evidence type="ECO:0000256" key="9">
    <source>
        <dbReference type="ARBA" id="ARBA00022801"/>
    </source>
</evidence>
<dbReference type="Pfam" id="PF14815">
    <property type="entry name" value="NUDIX_4"/>
    <property type="match status" value="1"/>
</dbReference>
<dbReference type="GO" id="GO:0035485">
    <property type="term" value="F:adenine/guanine mispair binding"/>
    <property type="evidence" value="ECO:0007669"/>
    <property type="project" value="TreeGrafter"/>
</dbReference>
<feature type="domain" description="HhH-GPD" evidence="15">
    <location>
        <begin position="45"/>
        <end position="196"/>
    </location>
</feature>
<keyword evidence="10 14" id="KW-0408">Iron</keyword>
<dbReference type="Pfam" id="PF00730">
    <property type="entry name" value="HhH-GPD"/>
    <property type="match status" value="1"/>
</dbReference>
<keyword evidence="7" id="KW-0479">Metal-binding</keyword>
<dbReference type="InterPro" id="IPR015797">
    <property type="entry name" value="NUDIX_hydrolase-like_dom_sf"/>
</dbReference>
<dbReference type="InterPro" id="IPR003265">
    <property type="entry name" value="HhH-GPD_domain"/>
</dbReference>
<keyword evidence="6" id="KW-0004">4Fe-4S</keyword>
<dbReference type="CDD" id="cd00056">
    <property type="entry name" value="ENDO3c"/>
    <property type="match status" value="1"/>
</dbReference>
<accession>A0A5B8VRL4</accession>
<dbReference type="PANTHER" id="PTHR42944">
    <property type="entry name" value="ADENINE DNA GLYCOSYLASE"/>
    <property type="match status" value="1"/>
</dbReference>